<reference evidence="4" key="2">
    <citation type="submission" date="2025-08" db="UniProtKB">
        <authorList>
            <consortium name="Ensembl"/>
        </authorList>
    </citation>
    <scope>IDENTIFICATION</scope>
</reference>
<dbReference type="InParanoid" id="A0A672HWV7"/>
<feature type="domain" description="Disease resistance R13L4/SHOC-2-like LRR" evidence="3">
    <location>
        <begin position="97"/>
        <end position="178"/>
    </location>
</feature>
<reference evidence="4" key="3">
    <citation type="submission" date="2025-09" db="UniProtKB">
        <authorList>
            <consortium name="Ensembl"/>
        </authorList>
    </citation>
    <scope>IDENTIFICATION</scope>
</reference>
<dbReference type="InterPro" id="IPR003591">
    <property type="entry name" value="Leu-rich_rpt_typical-subtyp"/>
</dbReference>
<dbReference type="InterPro" id="IPR055414">
    <property type="entry name" value="LRR_R13L4/SHOC2-like"/>
</dbReference>
<proteinExistence type="predicted"/>
<dbReference type="SUPFAM" id="SSF52075">
    <property type="entry name" value="Outer arm dynein light chain 1"/>
    <property type="match status" value="1"/>
</dbReference>
<dbReference type="InterPro" id="IPR001611">
    <property type="entry name" value="Leu-rich_rpt"/>
</dbReference>
<dbReference type="Ensembl" id="ENSSFAT00005034646.1">
    <property type="protein sequence ID" value="ENSSFAP00005033477.1"/>
    <property type="gene ID" value="ENSSFAG00005016923.1"/>
</dbReference>
<sequence>MLICFVMEQRGPAKGKVVTLKTAQKCVELTLDGKQRLDLSLKEIAAVPKCVQKLCHVDELDLSRNLITKVPSFIDQFTSLCVLDLHSNYIEELPVIIGRLQKLQVLNLCNNRLTSLPHEVGLLAKLHTLSLGLNRLEALPSSVGALKELRSLGLSDNRFTRVPSCLSRLSKLERVNLDRNPIDAKQTSGAETVTISQDFHLVKESFLCLDCLNKCKTDRQLGEIQQNIKTSLILLQSVLTWISSSSFQC</sequence>
<dbReference type="PROSITE" id="PS51450">
    <property type="entry name" value="LRR"/>
    <property type="match status" value="2"/>
</dbReference>
<dbReference type="OMA" id="CLSRMNK"/>
<keyword evidence="2" id="KW-0677">Repeat</keyword>
<dbReference type="SMART" id="SM00369">
    <property type="entry name" value="LRR_TYP"/>
    <property type="match status" value="5"/>
</dbReference>
<dbReference type="Pfam" id="PF23598">
    <property type="entry name" value="LRR_14"/>
    <property type="match status" value="1"/>
</dbReference>
<dbReference type="Proteomes" id="UP000472267">
    <property type="component" value="Chromosome 6"/>
</dbReference>
<evidence type="ECO:0000313" key="5">
    <source>
        <dbReference type="Proteomes" id="UP000472267"/>
    </source>
</evidence>
<dbReference type="PANTHER" id="PTHR48051">
    <property type="match status" value="1"/>
</dbReference>
<dbReference type="Gene3D" id="3.80.10.10">
    <property type="entry name" value="Ribonuclease Inhibitor"/>
    <property type="match status" value="1"/>
</dbReference>
<dbReference type="InterPro" id="IPR032675">
    <property type="entry name" value="LRR_dom_sf"/>
</dbReference>
<dbReference type="GO" id="GO:0005737">
    <property type="term" value="C:cytoplasm"/>
    <property type="evidence" value="ECO:0007669"/>
    <property type="project" value="TreeGrafter"/>
</dbReference>
<dbReference type="AlphaFoldDB" id="A0A672HWV7"/>
<dbReference type="FunCoup" id="A0A672HWV7">
    <property type="interactions" value="971"/>
</dbReference>
<dbReference type="PANTHER" id="PTHR48051:SF42">
    <property type="entry name" value="LEUCINE-RICH REPEAT-CONTAINING PROTEIN 18-LIKE"/>
    <property type="match status" value="1"/>
</dbReference>
<organism evidence="4 5">
    <name type="scientific">Salarias fasciatus</name>
    <name type="common">Jewelled blenny</name>
    <name type="synonym">Blennius fasciatus</name>
    <dbReference type="NCBI Taxonomy" id="181472"/>
    <lineage>
        <taxon>Eukaryota</taxon>
        <taxon>Metazoa</taxon>
        <taxon>Chordata</taxon>
        <taxon>Craniata</taxon>
        <taxon>Vertebrata</taxon>
        <taxon>Euteleostomi</taxon>
        <taxon>Actinopterygii</taxon>
        <taxon>Neopterygii</taxon>
        <taxon>Teleostei</taxon>
        <taxon>Neoteleostei</taxon>
        <taxon>Acanthomorphata</taxon>
        <taxon>Ovalentaria</taxon>
        <taxon>Blenniimorphae</taxon>
        <taxon>Blenniiformes</taxon>
        <taxon>Blennioidei</taxon>
        <taxon>Blenniidae</taxon>
        <taxon>Salariinae</taxon>
        <taxon>Salarias</taxon>
    </lineage>
</organism>
<accession>A0A672HWV7</accession>
<name>A0A672HWV7_SALFA</name>
<evidence type="ECO:0000313" key="4">
    <source>
        <dbReference type="Ensembl" id="ENSSFAP00005033477.1"/>
    </source>
</evidence>
<keyword evidence="1" id="KW-0433">Leucine-rich repeat</keyword>
<reference evidence="4" key="1">
    <citation type="submission" date="2019-06" db="EMBL/GenBank/DDBJ databases">
        <authorList>
            <consortium name="Wellcome Sanger Institute Data Sharing"/>
        </authorList>
    </citation>
    <scope>NUCLEOTIDE SEQUENCE [LARGE SCALE GENOMIC DNA]</scope>
</reference>
<protein>
    <submittedName>
        <fullName evidence="4">Leucine rich repeat containing 18b</fullName>
    </submittedName>
</protein>
<dbReference type="InterPro" id="IPR050216">
    <property type="entry name" value="LRR_domain-containing"/>
</dbReference>
<keyword evidence="5" id="KW-1185">Reference proteome</keyword>
<evidence type="ECO:0000256" key="2">
    <source>
        <dbReference type="ARBA" id="ARBA00022737"/>
    </source>
</evidence>
<evidence type="ECO:0000256" key="1">
    <source>
        <dbReference type="ARBA" id="ARBA00022614"/>
    </source>
</evidence>
<evidence type="ECO:0000259" key="3">
    <source>
        <dbReference type="Pfam" id="PF23598"/>
    </source>
</evidence>